<accession>A0ABW5IMA0</accession>
<dbReference type="RefSeq" id="WP_377508130.1">
    <property type="nucleotide sequence ID" value="NZ_JBHULU010000017.1"/>
</dbReference>
<dbReference type="EMBL" id="JBHULU010000017">
    <property type="protein sequence ID" value="MFD2514784.1"/>
    <property type="molecule type" value="Genomic_DNA"/>
</dbReference>
<name>A0ABW5IMA0_9BACT</name>
<gene>
    <name evidence="1" type="ORF">ACFSRY_12990</name>
</gene>
<comment type="caution">
    <text evidence="1">The sequence shown here is derived from an EMBL/GenBank/DDBJ whole genome shotgun (WGS) entry which is preliminary data.</text>
</comment>
<evidence type="ECO:0000313" key="1">
    <source>
        <dbReference type="EMBL" id="MFD2514784.1"/>
    </source>
</evidence>
<protein>
    <submittedName>
        <fullName evidence="1">Uncharacterized protein</fullName>
    </submittedName>
</protein>
<organism evidence="1 2">
    <name type="scientific">Pontibacter locisalis</name>
    <dbReference type="NCBI Taxonomy" id="1719035"/>
    <lineage>
        <taxon>Bacteria</taxon>
        <taxon>Pseudomonadati</taxon>
        <taxon>Bacteroidota</taxon>
        <taxon>Cytophagia</taxon>
        <taxon>Cytophagales</taxon>
        <taxon>Hymenobacteraceae</taxon>
        <taxon>Pontibacter</taxon>
    </lineage>
</organism>
<reference evidence="2" key="1">
    <citation type="journal article" date="2019" name="Int. J. Syst. Evol. Microbiol.">
        <title>The Global Catalogue of Microorganisms (GCM) 10K type strain sequencing project: providing services to taxonomists for standard genome sequencing and annotation.</title>
        <authorList>
            <consortium name="The Broad Institute Genomics Platform"/>
            <consortium name="The Broad Institute Genome Sequencing Center for Infectious Disease"/>
            <person name="Wu L."/>
            <person name="Ma J."/>
        </authorList>
    </citation>
    <scope>NUCLEOTIDE SEQUENCE [LARGE SCALE GENOMIC DNA]</scope>
    <source>
        <strain evidence="2">KCTC 42498</strain>
    </source>
</reference>
<keyword evidence="2" id="KW-1185">Reference proteome</keyword>
<evidence type="ECO:0000313" key="2">
    <source>
        <dbReference type="Proteomes" id="UP001597544"/>
    </source>
</evidence>
<proteinExistence type="predicted"/>
<dbReference type="Proteomes" id="UP001597544">
    <property type="component" value="Unassembled WGS sequence"/>
</dbReference>
<sequence>MKRIKNIVVITLLLIGGLWLCVSVSFEKKLNQYHTLAKTSEGSKEHLSQEKHSKSTAWFEQIAPCGASVNLAEKLPAFLMLPFHFLPVHNWQHISLKASKVTLYFTSLSEQFRILPNAP</sequence>